<keyword evidence="1" id="KW-0812">Transmembrane</keyword>
<keyword evidence="4" id="KW-1185">Reference proteome</keyword>
<dbReference type="SUPFAM" id="SSF56219">
    <property type="entry name" value="DNase I-like"/>
    <property type="match status" value="1"/>
</dbReference>
<evidence type="ECO:0000313" key="3">
    <source>
        <dbReference type="EMBL" id="CUX03539.1"/>
    </source>
</evidence>
<feature type="transmembrane region" description="Helical" evidence="1">
    <location>
        <begin position="12"/>
        <end position="37"/>
    </location>
</feature>
<keyword evidence="3" id="KW-0255">Endonuclease</keyword>
<evidence type="ECO:0000259" key="2">
    <source>
        <dbReference type="Pfam" id="PF03372"/>
    </source>
</evidence>
<dbReference type="GO" id="GO:0004519">
    <property type="term" value="F:endonuclease activity"/>
    <property type="evidence" value="ECO:0007669"/>
    <property type="project" value="UniProtKB-KW"/>
</dbReference>
<organism evidence="3 4">
    <name type="scientific">Agrobacterium genomosp. 2 str. CFBP 5494</name>
    <dbReference type="NCBI Taxonomy" id="1183436"/>
    <lineage>
        <taxon>Bacteria</taxon>
        <taxon>Pseudomonadati</taxon>
        <taxon>Pseudomonadota</taxon>
        <taxon>Alphaproteobacteria</taxon>
        <taxon>Hyphomicrobiales</taxon>
        <taxon>Rhizobiaceae</taxon>
        <taxon>Rhizobium/Agrobacterium group</taxon>
        <taxon>Agrobacterium</taxon>
        <taxon>Agrobacterium tumefaciens complex</taxon>
    </lineage>
</organism>
<protein>
    <submittedName>
        <fullName evidence="3">Endonuclease/exonuclease/phosphatase</fullName>
    </submittedName>
</protein>
<dbReference type="InterPro" id="IPR036691">
    <property type="entry name" value="Endo/exonu/phosph_ase_sf"/>
</dbReference>
<evidence type="ECO:0000256" key="1">
    <source>
        <dbReference type="SAM" id="Phobius"/>
    </source>
</evidence>
<feature type="domain" description="Endonuclease/exonuclease/phosphatase" evidence="2">
    <location>
        <begin position="100"/>
        <end position="308"/>
    </location>
</feature>
<dbReference type="Pfam" id="PF03372">
    <property type="entry name" value="Exo_endo_phos"/>
    <property type="match status" value="1"/>
</dbReference>
<dbReference type="Proteomes" id="UP000191933">
    <property type="component" value="Unassembled WGS sequence"/>
</dbReference>
<evidence type="ECO:0000313" key="4">
    <source>
        <dbReference type="Proteomes" id="UP000191933"/>
    </source>
</evidence>
<keyword evidence="1" id="KW-1133">Transmembrane helix</keyword>
<dbReference type="AlphaFoldDB" id="A0A9W5B894"/>
<name>A0A9W5B894_9HYPH</name>
<reference evidence="3 4" key="1">
    <citation type="submission" date="2016-01" db="EMBL/GenBank/DDBJ databases">
        <authorList>
            <person name="Regsiter A."/>
            <person name="william w."/>
        </authorList>
    </citation>
    <scope>NUCLEOTIDE SEQUENCE [LARGE SCALE GENOMIC DNA]</scope>
    <source>
        <strain evidence="3 4">CFBP 5494</strain>
    </source>
</reference>
<keyword evidence="3" id="KW-0378">Hydrolase</keyword>
<keyword evidence="3" id="KW-0540">Nuclease</keyword>
<feature type="transmembrane region" description="Helical" evidence="1">
    <location>
        <begin position="68"/>
        <end position="87"/>
    </location>
</feature>
<accession>A0A9W5B894</accession>
<dbReference type="EMBL" id="FBVY01000047">
    <property type="protein sequence ID" value="CUX03539.1"/>
    <property type="molecule type" value="Genomic_DNA"/>
</dbReference>
<dbReference type="RefSeq" id="WP_003501205.1">
    <property type="nucleotide sequence ID" value="NZ_LT009721.1"/>
</dbReference>
<keyword evidence="1" id="KW-0472">Membrane</keyword>
<proteinExistence type="predicted"/>
<sequence length="318" mass="35465">MTSVRNGKLGKSLLFISICSLSGVLSALIFGSSLWLFDIVFLFWPYVTLSAFCLLLATFLLGERPARLLCSLAFLASLMPFFMQPQAPQGAADRNLRVISANLLMHNDAEPGGFLRFLTEQQPDVLFLQETEDRWQKAIAASGLFGYQSSSNLPARDDMKVFSRLPILSEVRLSSAQAYERYPMRLVLGTENDPLILYALHPDTPRSPARWKGRNAYLDGLADAVLSEKEGAKLIVAGDWNTPPWSPYFARFFEKSGLFFARASNVPVMTRFSRRLPFRFGSMIDHIAVSGALRLASWRVGPDFGSNHIPVVADLSFN</sequence>
<dbReference type="Gene3D" id="3.60.10.10">
    <property type="entry name" value="Endonuclease/exonuclease/phosphatase"/>
    <property type="match status" value="1"/>
</dbReference>
<dbReference type="InterPro" id="IPR005135">
    <property type="entry name" value="Endo/exonuclease/phosphatase"/>
</dbReference>
<comment type="caution">
    <text evidence="3">The sequence shown here is derived from an EMBL/GenBank/DDBJ whole genome shotgun (WGS) entry which is preliminary data.</text>
</comment>
<feature type="transmembrane region" description="Helical" evidence="1">
    <location>
        <begin position="43"/>
        <end position="61"/>
    </location>
</feature>
<gene>
    <name evidence="3" type="ORF">AGR2A_pb10205</name>
</gene>